<dbReference type="GO" id="GO:0006629">
    <property type="term" value="P:lipid metabolic process"/>
    <property type="evidence" value="ECO:0007669"/>
    <property type="project" value="InterPro"/>
</dbReference>
<evidence type="ECO:0000259" key="2">
    <source>
        <dbReference type="PROSITE" id="PS50200"/>
    </source>
</evidence>
<organism evidence="3 4">
    <name type="scientific">Thamnophis sirtalis</name>
    <dbReference type="NCBI Taxonomy" id="35019"/>
    <lineage>
        <taxon>Eukaryota</taxon>
        <taxon>Metazoa</taxon>
        <taxon>Chordata</taxon>
        <taxon>Craniata</taxon>
        <taxon>Vertebrata</taxon>
        <taxon>Euteleostomi</taxon>
        <taxon>Lepidosauria</taxon>
        <taxon>Squamata</taxon>
        <taxon>Bifurcata</taxon>
        <taxon>Unidentata</taxon>
        <taxon>Episquamata</taxon>
        <taxon>Toxicofera</taxon>
        <taxon>Serpentes</taxon>
        <taxon>Colubroidea</taxon>
        <taxon>Colubridae</taxon>
        <taxon>Natricinae</taxon>
        <taxon>Thamnophis</taxon>
    </lineage>
</organism>
<accession>A0A6I9YB76</accession>
<evidence type="ECO:0000313" key="4">
    <source>
        <dbReference type="RefSeq" id="XP_013921359.1"/>
    </source>
</evidence>
<gene>
    <name evidence="4" type="primary">LOC106548503</name>
</gene>
<dbReference type="Proteomes" id="UP000504617">
    <property type="component" value="Unplaced"/>
</dbReference>
<dbReference type="KEGG" id="tsr:106548503"/>
<dbReference type="Gene3D" id="3.10.20.90">
    <property type="entry name" value="Phosphatidylinositol 3-kinase Catalytic Subunit, Chain A, domain 1"/>
    <property type="match status" value="2"/>
</dbReference>
<dbReference type="GO" id="GO:0035556">
    <property type="term" value="P:intracellular signal transduction"/>
    <property type="evidence" value="ECO:0007669"/>
    <property type="project" value="InterPro"/>
</dbReference>
<protein>
    <submittedName>
        <fullName evidence="4">1-phosphatidylinositol 4,5-bisphosphate phosphodiesterase epsilon-1-like</fullName>
    </submittedName>
</protein>
<dbReference type="AlphaFoldDB" id="A0A6I9YB76"/>
<evidence type="ECO:0000259" key="1">
    <source>
        <dbReference type="PROSITE" id="PS50008"/>
    </source>
</evidence>
<dbReference type="RefSeq" id="XP_013921359.1">
    <property type="nucleotide sequence ID" value="XM_014065884.1"/>
</dbReference>
<dbReference type="PROSITE" id="PS50008">
    <property type="entry name" value="PIPLC_Y_DOMAIN"/>
    <property type="match status" value="1"/>
</dbReference>
<feature type="domain" description="PI-PLC Y-box" evidence="1">
    <location>
        <begin position="1"/>
        <end position="16"/>
    </location>
</feature>
<name>A0A6I9YB76_9SAUR</name>
<feature type="domain" description="Ras-associating" evidence="2">
    <location>
        <begin position="115"/>
        <end position="187"/>
    </location>
</feature>
<keyword evidence="3" id="KW-1185">Reference proteome</keyword>
<dbReference type="GeneID" id="106548503"/>
<sequence>MFEANGGCGFVLKPPVYWNKNCPKYQQFCPLERDFDSIEPAIYSLTILANANGIGNYPTDYFLMEEKCFISKDRNEYRKPPFQRVLGPEEEVIQLLNSWFPEEGYVGRIIFKMREETLCKAKYSYSILNHPNPSDYVLLEEITKEPANKKSSTPKTCQRILLDQECVFQAQNKWKGAGKFILKLKEQVQAGRDDKRKGISFANEFKKLTKSSKQYRGFITPPLQTSLEGLQNKDDKAACHLTFSDAME</sequence>
<proteinExistence type="predicted"/>
<dbReference type="InterPro" id="IPR001711">
    <property type="entry name" value="PLipase_C_Pinositol-sp_Y"/>
</dbReference>
<dbReference type="GO" id="GO:0004435">
    <property type="term" value="F:phosphatidylinositol-4,5-bisphosphate phospholipase C activity"/>
    <property type="evidence" value="ECO:0007669"/>
    <property type="project" value="InterPro"/>
</dbReference>
<dbReference type="InterPro" id="IPR000159">
    <property type="entry name" value="RA_dom"/>
</dbReference>
<dbReference type="InterPro" id="IPR029071">
    <property type="entry name" value="Ubiquitin-like_domsf"/>
</dbReference>
<dbReference type="Pfam" id="PF00788">
    <property type="entry name" value="RA"/>
    <property type="match status" value="1"/>
</dbReference>
<evidence type="ECO:0000313" key="3">
    <source>
        <dbReference type="Proteomes" id="UP000504617"/>
    </source>
</evidence>
<dbReference type="SUPFAM" id="SSF54236">
    <property type="entry name" value="Ubiquitin-like"/>
    <property type="match status" value="2"/>
</dbReference>
<dbReference type="PROSITE" id="PS50200">
    <property type="entry name" value="RA"/>
    <property type="match status" value="1"/>
</dbReference>
<dbReference type="OrthoDB" id="10068636at2759"/>
<reference evidence="4" key="1">
    <citation type="submission" date="2025-08" db="UniProtKB">
        <authorList>
            <consortium name="RefSeq"/>
        </authorList>
    </citation>
    <scope>IDENTIFICATION</scope>
    <source>
        <tissue evidence="4">Skeletal muscle</tissue>
    </source>
</reference>